<dbReference type="PRINTS" id="PR00604">
    <property type="entry name" value="CYTCHRMECIAB"/>
</dbReference>
<organism evidence="12 13">
    <name type="scientific">Roseovarius phycicola</name>
    <dbReference type="NCBI Taxonomy" id="3080976"/>
    <lineage>
        <taxon>Bacteria</taxon>
        <taxon>Pseudomonadati</taxon>
        <taxon>Pseudomonadota</taxon>
        <taxon>Alphaproteobacteria</taxon>
        <taxon>Rhodobacterales</taxon>
        <taxon>Roseobacteraceae</taxon>
        <taxon>Roseovarius</taxon>
    </lineage>
</organism>
<dbReference type="CDD" id="cd00200">
    <property type="entry name" value="WD40"/>
    <property type="match status" value="1"/>
</dbReference>
<evidence type="ECO:0000313" key="12">
    <source>
        <dbReference type="EMBL" id="WWR46115.1"/>
    </source>
</evidence>
<keyword evidence="13" id="KW-1185">Reference proteome</keyword>
<dbReference type="PANTHER" id="PTHR22847">
    <property type="entry name" value="WD40 REPEAT PROTEIN"/>
    <property type="match status" value="1"/>
</dbReference>
<dbReference type="PANTHER" id="PTHR22847:SF637">
    <property type="entry name" value="WD REPEAT DOMAIN 5B"/>
    <property type="match status" value="1"/>
</dbReference>
<accession>A0ABZ2HDY7</accession>
<feature type="domain" description="Cytochrome c" evidence="11">
    <location>
        <begin position="327"/>
        <end position="429"/>
    </location>
</feature>
<feature type="repeat" description="WD" evidence="8">
    <location>
        <begin position="104"/>
        <end position="135"/>
    </location>
</feature>
<reference evidence="12 13" key="1">
    <citation type="submission" date="2023-10" db="EMBL/GenBank/DDBJ databases">
        <title>Roseovarius strain S88 nov., isolated from a marine algae.</title>
        <authorList>
            <person name="Lee M.W."/>
            <person name="Lee J.K."/>
            <person name="Kim J.M."/>
            <person name="Choi D.G."/>
            <person name="Baek J.H."/>
            <person name="Bayburt H."/>
            <person name="Jung J.J."/>
            <person name="Han D.M."/>
            <person name="Jeon C.O."/>
        </authorList>
    </citation>
    <scope>NUCLEOTIDE SEQUENCE [LARGE SCALE GENOMIC DNA]</scope>
    <source>
        <strain evidence="12 13">S88</strain>
    </source>
</reference>
<feature type="signal peptide" evidence="10">
    <location>
        <begin position="1"/>
        <end position="19"/>
    </location>
</feature>
<proteinExistence type="predicted"/>
<dbReference type="InterPro" id="IPR036322">
    <property type="entry name" value="WD40_repeat_dom_sf"/>
</dbReference>
<dbReference type="Gene3D" id="1.10.760.10">
    <property type="entry name" value="Cytochrome c-like domain"/>
    <property type="match status" value="1"/>
</dbReference>
<keyword evidence="1" id="KW-0813">Transport</keyword>
<keyword evidence="7 9" id="KW-0408">Iron</keyword>
<dbReference type="SUPFAM" id="SSF50978">
    <property type="entry name" value="WD40 repeat-like"/>
    <property type="match status" value="1"/>
</dbReference>
<evidence type="ECO:0000256" key="4">
    <source>
        <dbReference type="ARBA" id="ARBA00022723"/>
    </source>
</evidence>
<dbReference type="SUPFAM" id="SSF46626">
    <property type="entry name" value="Cytochrome c"/>
    <property type="match status" value="1"/>
</dbReference>
<evidence type="ECO:0000256" key="8">
    <source>
        <dbReference type="PROSITE-ProRule" id="PRU00221"/>
    </source>
</evidence>
<protein>
    <submittedName>
        <fullName evidence="12">C-type cytochrome</fullName>
    </submittedName>
</protein>
<evidence type="ECO:0000256" key="2">
    <source>
        <dbReference type="ARBA" id="ARBA00022574"/>
    </source>
</evidence>
<dbReference type="RefSeq" id="WP_338549011.1">
    <property type="nucleotide sequence ID" value="NZ_CP146069.1"/>
</dbReference>
<dbReference type="InterPro" id="IPR001680">
    <property type="entry name" value="WD40_rpt"/>
</dbReference>
<keyword evidence="6" id="KW-0249">Electron transport</keyword>
<dbReference type="EMBL" id="CP146069">
    <property type="protein sequence ID" value="WWR46115.1"/>
    <property type="molecule type" value="Genomic_DNA"/>
</dbReference>
<evidence type="ECO:0000256" key="6">
    <source>
        <dbReference type="ARBA" id="ARBA00022982"/>
    </source>
</evidence>
<keyword evidence="3 9" id="KW-0349">Heme</keyword>
<evidence type="ECO:0000256" key="7">
    <source>
        <dbReference type="ARBA" id="ARBA00023004"/>
    </source>
</evidence>
<dbReference type="Pfam" id="PF00034">
    <property type="entry name" value="Cytochrom_C"/>
    <property type="match status" value="1"/>
</dbReference>
<dbReference type="Gene3D" id="2.130.10.10">
    <property type="entry name" value="YVTN repeat-like/Quinoprotein amine dehydrogenase"/>
    <property type="match status" value="2"/>
</dbReference>
<keyword evidence="10" id="KW-0732">Signal</keyword>
<dbReference type="InterPro" id="IPR009056">
    <property type="entry name" value="Cyt_c-like_dom"/>
</dbReference>
<evidence type="ECO:0000256" key="9">
    <source>
        <dbReference type="PROSITE-ProRule" id="PRU00433"/>
    </source>
</evidence>
<keyword evidence="2 8" id="KW-0853">WD repeat</keyword>
<feature type="repeat" description="WD" evidence="8">
    <location>
        <begin position="25"/>
        <end position="56"/>
    </location>
</feature>
<dbReference type="PROSITE" id="PS50294">
    <property type="entry name" value="WD_REPEATS_REGION"/>
    <property type="match status" value="3"/>
</dbReference>
<dbReference type="InterPro" id="IPR015943">
    <property type="entry name" value="WD40/YVTN_repeat-like_dom_sf"/>
</dbReference>
<dbReference type="Proteomes" id="UP001364156">
    <property type="component" value="Chromosome"/>
</dbReference>
<dbReference type="Pfam" id="PF00400">
    <property type="entry name" value="WD40"/>
    <property type="match status" value="4"/>
</dbReference>
<keyword evidence="4 9" id="KW-0479">Metal-binding</keyword>
<name>A0ABZ2HDY7_9RHOB</name>
<evidence type="ECO:0000256" key="10">
    <source>
        <dbReference type="SAM" id="SignalP"/>
    </source>
</evidence>
<dbReference type="SMART" id="SM00320">
    <property type="entry name" value="WD40"/>
    <property type="match status" value="7"/>
</dbReference>
<evidence type="ECO:0000259" key="11">
    <source>
        <dbReference type="PROSITE" id="PS51007"/>
    </source>
</evidence>
<evidence type="ECO:0000313" key="13">
    <source>
        <dbReference type="Proteomes" id="UP001364156"/>
    </source>
</evidence>
<evidence type="ECO:0000256" key="1">
    <source>
        <dbReference type="ARBA" id="ARBA00022448"/>
    </source>
</evidence>
<evidence type="ECO:0000256" key="3">
    <source>
        <dbReference type="ARBA" id="ARBA00022617"/>
    </source>
</evidence>
<dbReference type="InterPro" id="IPR002327">
    <property type="entry name" value="Cyt_c_1A/1B"/>
</dbReference>
<gene>
    <name evidence="12" type="ORF">RZ517_15275</name>
</gene>
<dbReference type="PROSITE" id="PS51007">
    <property type="entry name" value="CYTC"/>
    <property type="match status" value="1"/>
</dbReference>
<dbReference type="PROSITE" id="PS50082">
    <property type="entry name" value="WD_REPEATS_2"/>
    <property type="match status" value="4"/>
</dbReference>
<keyword evidence="5" id="KW-0677">Repeat</keyword>
<feature type="repeat" description="WD" evidence="8">
    <location>
        <begin position="64"/>
        <end position="104"/>
    </location>
</feature>
<evidence type="ECO:0000256" key="5">
    <source>
        <dbReference type="ARBA" id="ARBA00022737"/>
    </source>
</evidence>
<feature type="repeat" description="WD" evidence="8">
    <location>
        <begin position="145"/>
        <end position="186"/>
    </location>
</feature>
<sequence>MRALAAMLITFLAAGPLAAQDFTTLKGHGGPVMGLAVHPETGQVATSSFDNSVGLWTERTPRWLEGHEAAVVVVQFIDETRAISGGDDFDIILWSLEDGTQRRFEGHKGKVAALDVSPDKTQVVSASWDGSVGVWLLDGSEPRFLTGHQSGVSDVVFSADGQRIYTSSADGTIRVWRLSEPDGVPRIIVNQGFGINKMILAPDESWLAYGAVDGVTRIVDPENGETLRDFSLDRRPILSMAYHEDTQALAAGDGLGYIMMIDTTTWEIARDFRAMRNGPVWALDFSPDGTLIYAGGIEDVAFAWPVAFLDEFDPAGGEVRSFLKDPEEMSNGERQFMRKCSICHALTPPPSRKAGPTLFEVFGRRAGTVEGYPYSDTLDGSDIIWSDETIDALFDIGPDHYIPGSKMPMQRITGEQDRKDLVAFLKAASNGAGSEEDKREN</sequence>
<dbReference type="InterPro" id="IPR036909">
    <property type="entry name" value="Cyt_c-like_dom_sf"/>
</dbReference>
<feature type="chain" id="PRO_5046409939" evidence="10">
    <location>
        <begin position="20"/>
        <end position="441"/>
    </location>
</feature>